<dbReference type="STRING" id="6265.A0A0B2UKD4"/>
<dbReference type="InterPro" id="IPR042099">
    <property type="entry name" value="ANL_N_sf"/>
</dbReference>
<keyword evidence="2" id="KW-1133">Transmembrane helix</keyword>
<keyword evidence="2" id="KW-0812">Transmembrane</keyword>
<feature type="domain" description="AMP-dependent synthetase/ligase" evidence="3">
    <location>
        <begin position="1"/>
        <end position="110"/>
    </location>
</feature>
<dbReference type="Proteomes" id="UP000031036">
    <property type="component" value="Unassembled WGS sequence"/>
</dbReference>
<dbReference type="AlphaFoldDB" id="A0A0B2UKD4"/>
<feature type="non-terminal residue" evidence="4">
    <location>
        <position position="1"/>
    </location>
</feature>
<dbReference type="GO" id="GO:0006631">
    <property type="term" value="P:fatty acid metabolic process"/>
    <property type="evidence" value="ECO:0007669"/>
    <property type="project" value="TreeGrafter"/>
</dbReference>
<gene>
    <name evidence="4" type="primary">PCBAB</name>
    <name evidence="4" type="ORF">Tcan_02195</name>
</gene>
<name>A0A0B2UKD4_TOXCA</name>
<dbReference type="GO" id="GO:0031956">
    <property type="term" value="F:medium-chain fatty acid-CoA ligase activity"/>
    <property type="evidence" value="ECO:0007669"/>
    <property type="project" value="TreeGrafter"/>
</dbReference>
<reference evidence="4 5" key="1">
    <citation type="submission" date="2014-11" db="EMBL/GenBank/DDBJ databases">
        <title>Genetic blueprint of the zoonotic pathogen Toxocara canis.</title>
        <authorList>
            <person name="Zhu X.-Q."/>
            <person name="Korhonen P.K."/>
            <person name="Cai H."/>
            <person name="Young N.D."/>
            <person name="Nejsum P."/>
            <person name="von Samson-Himmelstjerna G."/>
            <person name="Boag P.R."/>
            <person name="Tan P."/>
            <person name="Li Q."/>
            <person name="Min J."/>
            <person name="Yang Y."/>
            <person name="Wang X."/>
            <person name="Fang X."/>
            <person name="Hall R.S."/>
            <person name="Hofmann A."/>
            <person name="Sternberg P.W."/>
            <person name="Jex A.R."/>
            <person name="Gasser R.B."/>
        </authorList>
    </citation>
    <scope>NUCLEOTIDE SEQUENCE [LARGE SCALE GENOMIC DNA]</scope>
    <source>
        <strain evidence="4">PN_DK_2014</strain>
    </source>
</reference>
<dbReference type="Pfam" id="PF00501">
    <property type="entry name" value="AMP-binding"/>
    <property type="match status" value="1"/>
</dbReference>
<dbReference type="Gene3D" id="3.40.50.12780">
    <property type="entry name" value="N-terminal domain of ligase-like"/>
    <property type="match status" value="1"/>
</dbReference>
<keyword evidence="2" id="KW-0472">Membrane</keyword>
<feature type="transmembrane region" description="Helical" evidence="2">
    <location>
        <begin position="120"/>
        <end position="141"/>
    </location>
</feature>
<protein>
    <submittedName>
        <fullName evidence="4">N-(5-amino-5-carboxypentanoyl)-L-cysteinyl-D-valine synthase</fullName>
    </submittedName>
</protein>
<evidence type="ECO:0000256" key="1">
    <source>
        <dbReference type="ARBA" id="ARBA00006432"/>
    </source>
</evidence>
<dbReference type="PANTHER" id="PTHR43201">
    <property type="entry name" value="ACYL-COA SYNTHETASE"/>
    <property type="match status" value="1"/>
</dbReference>
<accession>A0A0B2UKD4</accession>
<evidence type="ECO:0000313" key="4">
    <source>
        <dbReference type="EMBL" id="KHN71531.1"/>
    </source>
</evidence>
<dbReference type="SUPFAM" id="SSF56801">
    <property type="entry name" value="Acetyl-CoA synthetase-like"/>
    <property type="match status" value="1"/>
</dbReference>
<proteinExistence type="inferred from homology"/>
<dbReference type="PANTHER" id="PTHR43201:SF8">
    <property type="entry name" value="ACYL-COA SYNTHETASE FAMILY MEMBER 3"/>
    <property type="match status" value="1"/>
</dbReference>
<keyword evidence="5" id="KW-1185">Reference proteome</keyword>
<sequence length="146" mass="16357">RGERVLARVEKNIDSLALYLATVRLGAIYVPLNPAYTPRETEHFIKDAEPKLFVTCNKKADAKFAERVSHLVDSSALSVNANKAVPDYGVESVEANDIACICYTSGTTGKSFDEHIRKNVFFSIIFYVVSYSYNLKLYPLISTRLI</sequence>
<comment type="caution">
    <text evidence="4">The sequence shown here is derived from an EMBL/GenBank/DDBJ whole genome shotgun (WGS) entry which is preliminary data.</text>
</comment>
<evidence type="ECO:0000259" key="3">
    <source>
        <dbReference type="Pfam" id="PF00501"/>
    </source>
</evidence>
<organism evidence="4 5">
    <name type="scientific">Toxocara canis</name>
    <name type="common">Canine roundworm</name>
    <dbReference type="NCBI Taxonomy" id="6265"/>
    <lineage>
        <taxon>Eukaryota</taxon>
        <taxon>Metazoa</taxon>
        <taxon>Ecdysozoa</taxon>
        <taxon>Nematoda</taxon>
        <taxon>Chromadorea</taxon>
        <taxon>Rhabditida</taxon>
        <taxon>Spirurina</taxon>
        <taxon>Ascaridomorpha</taxon>
        <taxon>Ascaridoidea</taxon>
        <taxon>Toxocaridae</taxon>
        <taxon>Toxocara</taxon>
    </lineage>
</organism>
<evidence type="ECO:0000256" key="2">
    <source>
        <dbReference type="SAM" id="Phobius"/>
    </source>
</evidence>
<dbReference type="InterPro" id="IPR000873">
    <property type="entry name" value="AMP-dep_synth/lig_dom"/>
</dbReference>
<evidence type="ECO:0000313" key="5">
    <source>
        <dbReference type="Proteomes" id="UP000031036"/>
    </source>
</evidence>
<dbReference type="EMBL" id="JPKZ01021895">
    <property type="protein sequence ID" value="KHN71531.1"/>
    <property type="molecule type" value="Genomic_DNA"/>
</dbReference>
<dbReference type="OrthoDB" id="5864233at2759"/>
<comment type="similarity">
    <text evidence="1">Belongs to the ATP-dependent AMP-binding enzyme family.</text>
</comment>